<protein>
    <submittedName>
        <fullName evidence="1">Transposase</fullName>
    </submittedName>
</protein>
<dbReference type="SUPFAM" id="SSF53098">
    <property type="entry name" value="Ribonuclease H-like"/>
    <property type="match status" value="1"/>
</dbReference>
<proteinExistence type="predicted"/>
<dbReference type="PANTHER" id="PTHR46889">
    <property type="entry name" value="TRANSPOSASE INSF FOR INSERTION SEQUENCE IS3B-RELATED"/>
    <property type="match status" value="1"/>
</dbReference>
<sequence>MKAGKEGWELFSSRARSAPAGSRNGPRKRNFVCVALIIDVFARRIVGWCVPDPARTDFVLVLDARERAWYERRPAQQDELIHHRVRVAQYVAIRYTGRLVEAGIEPSLGSVGDTYANPVRQTRHEVHAFMKDRYD</sequence>
<dbReference type="PANTHER" id="PTHR46889:SF4">
    <property type="entry name" value="TRANSPOSASE INSO FOR INSERTION SEQUENCE ELEMENT IS911B-RELATED"/>
    <property type="match status" value="1"/>
</dbReference>
<evidence type="ECO:0000313" key="1">
    <source>
        <dbReference type="EMBL" id="VVE86038.1"/>
    </source>
</evidence>
<dbReference type="InterPro" id="IPR050900">
    <property type="entry name" value="Transposase_IS3/IS150/IS904"/>
</dbReference>
<reference evidence="1 2" key="1">
    <citation type="submission" date="2019-08" db="EMBL/GenBank/DDBJ databases">
        <authorList>
            <person name="Peeters C."/>
        </authorList>
    </citation>
    <scope>NUCLEOTIDE SEQUENCE [LARGE SCALE GENOMIC DNA]</scope>
    <source>
        <strain evidence="1 2">LMG 31121</strain>
    </source>
</reference>
<dbReference type="Proteomes" id="UP000335538">
    <property type="component" value="Unassembled WGS sequence"/>
</dbReference>
<dbReference type="EMBL" id="CABPSR010000075">
    <property type="protein sequence ID" value="VVE86038.1"/>
    <property type="molecule type" value="Genomic_DNA"/>
</dbReference>
<gene>
    <name evidence="1" type="ORF">PSP31121_05677</name>
</gene>
<accession>A0A5E5BKZ5</accession>
<dbReference type="InterPro" id="IPR012337">
    <property type="entry name" value="RNaseH-like_sf"/>
</dbReference>
<evidence type="ECO:0000313" key="2">
    <source>
        <dbReference type="Proteomes" id="UP000335538"/>
    </source>
</evidence>
<name>A0A5E5BKZ5_9BURK</name>
<dbReference type="AlphaFoldDB" id="A0A5E5BKZ5"/>
<organism evidence="1 2">
    <name type="scientific">Pandoraea sputorum</name>
    <dbReference type="NCBI Taxonomy" id="93222"/>
    <lineage>
        <taxon>Bacteria</taxon>
        <taxon>Pseudomonadati</taxon>
        <taxon>Pseudomonadota</taxon>
        <taxon>Betaproteobacteria</taxon>
        <taxon>Burkholderiales</taxon>
        <taxon>Burkholderiaceae</taxon>
        <taxon>Pandoraea</taxon>
    </lineage>
</organism>